<feature type="transmembrane region" description="Helical" evidence="1">
    <location>
        <begin position="32"/>
        <end position="50"/>
    </location>
</feature>
<name>A0AAE9Z6V9_9GAMM</name>
<accession>A0AAE9Z6V9</accession>
<feature type="transmembrane region" description="Helical" evidence="1">
    <location>
        <begin position="7"/>
        <end position="26"/>
    </location>
</feature>
<proteinExistence type="predicted"/>
<keyword evidence="1" id="KW-0472">Membrane</keyword>
<keyword evidence="1" id="KW-1133">Transmembrane helix</keyword>
<dbReference type="KEGG" id="tvd:SG34_013715"/>
<sequence length="60" mass="6815">MSKKQINFNSYFLASFIFLLVAVFNFTEEDFVGISIFVGLAIATFVLGFVKQKSKLQKTK</sequence>
<evidence type="ECO:0000313" key="2">
    <source>
        <dbReference type="EMBL" id="WDE07840.1"/>
    </source>
</evidence>
<dbReference type="AlphaFoldDB" id="A0AAE9Z6V9"/>
<gene>
    <name evidence="2" type="ORF">SG34_013715</name>
</gene>
<dbReference type="RefSeq" id="WP_044842270.1">
    <property type="nucleotide sequence ID" value="NZ_CP059733.1"/>
</dbReference>
<dbReference type="EMBL" id="CP059733">
    <property type="protein sequence ID" value="WDE07840.1"/>
    <property type="molecule type" value="Genomic_DNA"/>
</dbReference>
<keyword evidence="3" id="KW-1185">Reference proteome</keyword>
<reference evidence="2 3" key="1">
    <citation type="journal article" date="2015" name="Genome Announc.">
        <title>Draft Genome Sequences of Marine Isolates of Thalassomonas viridans and Thalassomonas actiniarum.</title>
        <authorList>
            <person name="Olonade I."/>
            <person name="van Zyl L.J."/>
            <person name="Trindade M."/>
        </authorList>
    </citation>
    <scope>NUCLEOTIDE SEQUENCE [LARGE SCALE GENOMIC DNA]</scope>
    <source>
        <strain evidence="2 3">XOM25</strain>
    </source>
</reference>
<dbReference type="Proteomes" id="UP000032352">
    <property type="component" value="Chromosome"/>
</dbReference>
<evidence type="ECO:0000256" key="1">
    <source>
        <dbReference type="SAM" id="Phobius"/>
    </source>
</evidence>
<protein>
    <submittedName>
        <fullName evidence="2">Uncharacterized protein</fullName>
    </submittedName>
</protein>
<evidence type="ECO:0000313" key="3">
    <source>
        <dbReference type="Proteomes" id="UP000032352"/>
    </source>
</evidence>
<keyword evidence="1" id="KW-0812">Transmembrane</keyword>
<organism evidence="2 3">
    <name type="scientific">Thalassomonas viridans</name>
    <dbReference type="NCBI Taxonomy" id="137584"/>
    <lineage>
        <taxon>Bacteria</taxon>
        <taxon>Pseudomonadati</taxon>
        <taxon>Pseudomonadota</taxon>
        <taxon>Gammaproteobacteria</taxon>
        <taxon>Alteromonadales</taxon>
        <taxon>Colwelliaceae</taxon>
        <taxon>Thalassomonas</taxon>
    </lineage>
</organism>
<reference evidence="2 3" key="2">
    <citation type="journal article" date="2022" name="Mar. Drugs">
        <title>Bioassay-Guided Fractionation Leads to the Detection of Cholic Acid Generated by the Rare Thalassomonas sp.</title>
        <authorList>
            <person name="Pheiffer F."/>
            <person name="Schneider Y.K."/>
            <person name="Hansen E.H."/>
            <person name="Andersen J.H."/>
            <person name="Isaksson J."/>
            <person name="Busche T."/>
            <person name="R C."/>
            <person name="Kalinowski J."/>
            <person name="Zyl L.V."/>
            <person name="Trindade M."/>
        </authorList>
    </citation>
    <scope>NUCLEOTIDE SEQUENCE [LARGE SCALE GENOMIC DNA]</scope>
    <source>
        <strain evidence="2 3">XOM25</strain>
    </source>
</reference>